<protein>
    <recommendedName>
        <fullName evidence="10">tRNA dimethylallyltransferase</fullName>
        <ecNumber evidence="10">2.5.1.75</ecNumber>
    </recommendedName>
    <alternativeName>
        <fullName evidence="10">Dimethylallyl diphosphate:tRNA dimethylallyltransferase</fullName>
        <shortName evidence="10">DMAPP:tRNA dimethylallyltransferase</shortName>
        <shortName evidence="10">DMATase</shortName>
    </alternativeName>
    <alternativeName>
        <fullName evidence="10">Isopentenyl-diphosphate:tRNA isopentenyltransferase</fullName>
        <shortName evidence="10">IPP transferase</shortName>
        <shortName evidence="10">IPPT</shortName>
        <shortName evidence="10">IPTase</shortName>
    </alternativeName>
</protein>
<dbReference type="AlphaFoldDB" id="A0A255G5N8"/>
<evidence type="ECO:0000256" key="6">
    <source>
        <dbReference type="ARBA" id="ARBA00022741"/>
    </source>
</evidence>
<dbReference type="GO" id="GO:0052381">
    <property type="term" value="F:tRNA dimethylallyltransferase activity"/>
    <property type="evidence" value="ECO:0007669"/>
    <property type="project" value="UniProtKB-UniRule"/>
</dbReference>
<dbReference type="InterPro" id="IPR018022">
    <property type="entry name" value="IPT"/>
</dbReference>
<dbReference type="Gene3D" id="3.40.50.300">
    <property type="entry name" value="P-loop containing nucleotide triphosphate hydrolases"/>
    <property type="match status" value="1"/>
</dbReference>
<dbReference type="Gene3D" id="1.10.20.140">
    <property type="match status" value="1"/>
</dbReference>
<evidence type="ECO:0000313" key="15">
    <source>
        <dbReference type="EMBL" id="OYO09523.1"/>
    </source>
</evidence>
<keyword evidence="16" id="KW-1185">Reference proteome</keyword>
<keyword evidence="4 10" id="KW-0808">Transferase</keyword>
<evidence type="ECO:0000256" key="14">
    <source>
        <dbReference type="SAM" id="MobiDB-lite"/>
    </source>
</evidence>
<evidence type="ECO:0000256" key="5">
    <source>
        <dbReference type="ARBA" id="ARBA00022694"/>
    </source>
</evidence>
<comment type="function">
    <text evidence="2 10 12">Catalyzes the transfer of a dimethylallyl group onto the adenine at position 37 in tRNAs that read codons beginning with uridine, leading to the formation of N6-(dimethylallyl)adenosine (i(6)A).</text>
</comment>
<dbReference type="OrthoDB" id="9776390at2"/>
<evidence type="ECO:0000313" key="16">
    <source>
        <dbReference type="Proteomes" id="UP000215896"/>
    </source>
</evidence>
<evidence type="ECO:0000256" key="4">
    <source>
        <dbReference type="ARBA" id="ARBA00022679"/>
    </source>
</evidence>
<comment type="catalytic activity">
    <reaction evidence="9 10 11">
        <text>adenosine(37) in tRNA + dimethylallyl diphosphate = N(6)-dimethylallyladenosine(37) in tRNA + diphosphate</text>
        <dbReference type="Rhea" id="RHEA:26482"/>
        <dbReference type="Rhea" id="RHEA-COMP:10162"/>
        <dbReference type="Rhea" id="RHEA-COMP:10375"/>
        <dbReference type="ChEBI" id="CHEBI:33019"/>
        <dbReference type="ChEBI" id="CHEBI:57623"/>
        <dbReference type="ChEBI" id="CHEBI:74411"/>
        <dbReference type="ChEBI" id="CHEBI:74415"/>
        <dbReference type="EC" id="2.5.1.75"/>
    </reaction>
</comment>
<dbReference type="GO" id="GO:0005524">
    <property type="term" value="F:ATP binding"/>
    <property type="evidence" value="ECO:0007669"/>
    <property type="project" value="UniProtKB-UniRule"/>
</dbReference>
<dbReference type="PANTHER" id="PTHR11088:SF60">
    <property type="entry name" value="TRNA DIMETHYLALLYLTRANSFERASE"/>
    <property type="match status" value="1"/>
</dbReference>
<dbReference type="GO" id="GO:0006400">
    <property type="term" value="P:tRNA modification"/>
    <property type="evidence" value="ECO:0007669"/>
    <property type="project" value="TreeGrafter"/>
</dbReference>
<accession>A0A255G5N8</accession>
<gene>
    <name evidence="10" type="primary">miaA</name>
    <name evidence="15" type="ORF">CGZ94_17770</name>
</gene>
<evidence type="ECO:0000256" key="7">
    <source>
        <dbReference type="ARBA" id="ARBA00022840"/>
    </source>
</evidence>
<dbReference type="EMBL" id="NMVO01000017">
    <property type="protein sequence ID" value="OYO09523.1"/>
    <property type="molecule type" value="Genomic_DNA"/>
</dbReference>
<dbReference type="PANTHER" id="PTHR11088">
    <property type="entry name" value="TRNA DIMETHYLALLYLTRANSFERASE"/>
    <property type="match status" value="1"/>
</dbReference>
<feature type="site" description="Interaction with substrate tRNA" evidence="10">
    <location>
        <position position="166"/>
    </location>
</feature>
<comment type="caution">
    <text evidence="10">Lacks conserved residue(s) required for the propagation of feature annotation.</text>
</comment>
<dbReference type="NCBIfam" id="TIGR00174">
    <property type="entry name" value="miaA"/>
    <property type="match status" value="1"/>
</dbReference>
<keyword evidence="7 10" id="KW-0067">ATP-binding</keyword>
<dbReference type="EC" id="2.5.1.75" evidence="10"/>
<keyword evidence="8 10" id="KW-0460">Magnesium</keyword>
<sequence length="386" mass="41968">MAGGRHPRALQRVGHRARDRPGGDRRGVRHRARCLDQRPGPAGFTRVTTKVCGRLEGVSTPAPRTLVLVGATASGKSALAVAYALSSAAQGRPAEVVNADSMLVYRGMDIGTAKPTMAERGGVPHHLIDIAEITETASVAEFQTLARAAIADCHARGVLPIVTGGSALYTRAITDEFSFPGTDPQRRAYWEAELDRLGAPALHALLAERAPQAAADILPGNGRRIVRALEVIDLTGEFTSQLPSWRYALPGTVLQVGLELDRATMDERIAQRVERMWADGFVEEVRRLEARGLRQGRTASRALGYRQVLAYLAGESSEDQARQATITGTRRFARKQLSWYRRDERIRWLPAGAPDLVERLAGMLAEPPVLPVPERDWTPSGGGESL</sequence>
<feature type="binding site" evidence="10">
    <location>
        <begin position="70"/>
        <end position="77"/>
    </location>
    <ligand>
        <name>ATP</name>
        <dbReference type="ChEBI" id="CHEBI:30616"/>
    </ligand>
</feature>
<feature type="site" description="Interaction with substrate tRNA" evidence="10">
    <location>
        <position position="187"/>
    </location>
</feature>
<feature type="region of interest" description="Disordered" evidence="14">
    <location>
        <begin position="1"/>
        <end position="29"/>
    </location>
</feature>
<dbReference type="Proteomes" id="UP000215896">
    <property type="component" value="Unassembled WGS sequence"/>
</dbReference>
<dbReference type="InterPro" id="IPR039657">
    <property type="entry name" value="Dimethylallyltransferase"/>
</dbReference>
<reference evidence="15 16" key="1">
    <citation type="submission" date="2017-07" db="EMBL/GenBank/DDBJ databases">
        <title>Draft whole genome sequences of clinical Proprionibacteriaceae strains.</title>
        <authorList>
            <person name="Bernier A.-M."/>
            <person name="Bernard K."/>
            <person name="Domingo M.-C."/>
        </authorList>
    </citation>
    <scope>NUCLEOTIDE SEQUENCE [LARGE SCALE GENOMIC DNA]</scope>
    <source>
        <strain evidence="15 16">NML 030167</strain>
    </source>
</reference>
<dbReference type="HAMAP" id="MF_00185">
    <property type="entry name" value="IPP_trans"/>
    <property type="match status" value="1"/>
</dbReference>
<name>A0A255G5N8_9ACTN</name>
<evidence type="ECO:0000256" key="1">
    <source>
        <dbReference type="ARBA" id="ARBA00001946"/>
    </source>
</evidence>
<comment type="cofactor">
    <cofactor evidence="1 10">
        <name>Mg(2+)</name>
        <dbReference type="ChEBI" id="CHEBI:18420"/>
    </cofactor>
</comment>
<evidence type="ECO:0000256" key="10">
    <source>
        <dbReference type="HAMAP-Rule" id="MF_00185"/>
    </source>
</evidence>
<evidence type="ECO:0000256" key="12">
    <source>
        <dbReference type="RuleBase" id="RU003784"/>
    </source>
</evidence>
<proteinExistence type="inferred from homology"/>
<evidence type="ECO:0000256" key="13">
    <source>
        <dbReference type="RuleBase" id="RU003785"/>
    </source>
</evidence>
<dbReference type="SUPFAM" id="SSF52540">
    <property type="entry name" value="P-loop containing nucleoside triphosphate hydrolases"/>
    <property type="match status" value="2"/>
</dbReference>
<organism evidence="15 16">
    <name type="scientific">Enemella evansiae</name>
    <dbReference type="NCBI Taxonomy" id="2016499"/>
    <lineage>
        <taxon>Bacteria</taxon>
        <taxon>Bacillati</taxon>
        <taxon>Actinomycetota</taxon>
        <taxon>Actinomycetes</taxon>
        <taxon>Propionibacteriales</taxon>
        <taxon>Propionibacteriaceae</taxon>
        <taxon>Enemella</taxon>
    </lineage>
</organism>
<comment type="caution">
    <text evidence="15">The sequence shown here is derived from an EMBL/GenBank/DDBJ whole genome shotgun (WGS) entry which is preliminary data.</text>
</comment>
<feature type="compositionally biased region" description="Basic residues" evidence="14">
    <location>
        <begin position="1"/>
        <end position="18"/>
    </location>
</feature>
<feature type="binding site" evidence="10">
    <location>
        <begin position="72"/>
        <end position="77"/>
    </location>
    <ligand>
        <name>substrate</name>
    </ligand>
</feature>
<dbReference type="InterPro" id="IPR027417">
    <property type="entry name" value="P-loop_NTPase"/>
</dbReference>
<evidence type="ECO:0000256" key="8">
    <source>
        <dbReference type="ARBA" id="ARBA00022842"/>
    </source>
</evidence>
<comment type="subunit">
    <text evidence="10">Monomer.</text>
</comment>
<evidence type="ECO:0000256" key="11">
    <source>
        <dbReference type="RuleBase" id="RU003783"/>
    </source>
</evidence>
<evidence type="ECO:0000256" key="9">
    <source>
        <dbReference type="ARBA" id="ARBA00049563"/>
    </source>
</evidence>
<feature type="region of interest" description="Interaction with substrate tRNA" evidence="10">
    <location>
        <begin position="100"/>
        <end position="103"/>
    </location>
</feature>
<evidence type="ECO:0000256" key="3">
    <source>
        <dbReference type="ARBA" id="ARBA00005842"/>
    </source>
</evidence>
<keyword evidence="6 10" id="KW-0547">Nucleotide-binding</keyword>
<evidence type="ECO:0000256" key="2">
    <source>
        <dbReference type="ARBA" id="ARBA00003213"/>
    </source>
</evidence>
<dbReference type="Pfam" id="PF01715">
    <property type="entry name" value="IPPT"/>
    <property type="match status" value="1"/>
</dbReference>
<comment type="similarity">
    <text evidence="3 10 13">Belongs to the IPP transferase family.</text>
</comment>
<keyword evidence="5 10" id="KW-0819">tRNA processing</keyword>